<dbReference type="InterPro" id="IPR011075">
    <property type="entry name" value="TetR_C"/>
</dbReference>
<feature type="DNA-binding region" description="H-T-H motif" evidence="4">
    <location>
        <begin position="85"/>
        <end position="104"/>
    </location>
</feature>
<dbReference type="Proteomes" id="UP000267418">
    <property type="component" value="Unassembled WGS sequence"/>
</dbReference>
<dbReference type="InterPro" id="IPR009057">
    <property type="entry name" value="Homeodomain-like_sf"/>
</dbReference>
<evidence type="ECO:0000259" key="5">
    <source>
        <dbReference type="PROSITE" id="PS50977"/>
    </source>
</evidence>
<evidence type="ECO:0000256" key="4">
    <source>
        <dbReference type="PROSITE-ProRule" id="PRU00335"/>
    </source>
</evidence>
<dbReference type="Gene3D" id="1.10.357.10">
    <property type="entry name" value="Tetracycline Repressor, domain 2"/>
    <property type="match status" value="1"/>
</dbReference>
<dbReference type="Pfam" id="PF00440">
    <property type="entry name" value="TetR_N"/>
    <property type="match status" value="1"/>
</dbReference>
<dbReference type="PANTHER" id="PTHR30055">
    <property type="entry name" value="HTH-TYPE TRANSCRIPTIONAL REGULATOR RUTR"/>
    <property type="match status" value="1"/>
</dbReference>
<keyword evidence="3" id="KW-0804">Transcription</keyword>
<keyword evidence="7" id="KW-1185">Reference proteome</keyword>
<dbReference type="EMBL" id="RXOE01000002">
    <property type="protein sequence ID" value="RTQ35593.1"/>
    <property type="molecule type" value="Genomic_DNA"/>
</dbReference>
<reference evidence="6 7" key="1">
    <citation type="submission" date="2018-12" db="EMBL/GenBank/DDBJ databases">
        <title>The genome of Variovorax gossypii DSM 100435.</title>
        <authorList>
            <person name="Gao J."/>
            <person name="Sun J."/>
        </authorList>
    </citation>
    <scope>NUCLEOTIDE SEQUENCE [LARGE SCALE GENOMIC DNA]</scope>
    <source>
        <strain evidence="6 7">DSM 100435</strain>
    </source>
</reference>
<dbReference type="GO" id="GO:0003700">
    <property type="term" value="F:DNA-binding transcription factor activity"/>
    <property type="evidence" value="ECO:0007669"/>
    <property type="project" value="TreeGrafter"/>
</dbReference>
<keyword evidence="1" id="KW-0805">Transcription regulation</keyword>
<dbReference type="PANTHER" id="PTHR30055:SF146">
    <property type="entry name" value="HTH-TYPE TRANSCRIPTIONAL DUAL REGULATOR CECR"/>
    <property type="match status" value="1"/>
</dbReference>
<evidence type="ECO:0000256" key="2">
    <source>
        <dbReference type="ARBA" id="ARBA00023125"/>
    </source>
</evidence>
<feature type="domain" description="HTH tetR-type" evidence="5">
    <location>
        <begin position="62"/>
        <end position="122"/>
    </location>
</feature>
<dbReference type="Pfam" id="PF16914">
    <property type="entry name" value="TetR_C_12"/>
    <property type="match status" value="1"/>
</dbReference>
<proteinExistence type="predicted"/>
<dbReference type="InterPro" id="IPR050109">
    <property type="entry name" value="HTH-type_TetR-like_transc_reg"/>
</dbReference>
<evidence type="ECO:0000313" key="7">
    <source>
        <dbReference type="Proteomes" id="UP000267418"/>
    </source>
</evidence>
<dbReference type="InterPro" id="IPR036271">
    <property type="entry name" value="Tet_transcr_reg_TetR-rel_C_sf"/>
</dbReference>
<dbReference type="SUPFAM" id="SSF48498">
    <property type="entry name" value="Tetracyclin repressor-like, C-terminal domain"/>
    <property type="match status" value="1"/>
</dbReference>
<sequence>MVADRFCGHVRRHDFFNLCGPAPRTGGTISPGRAPARTYPRMSASLPPFASRAQSRPRGNGTATRDVLIEAAIPHFLRHGFEGVSVSQLAKAAKAFPNHVTYHFGGKEGLFVEAASQAMLRAAKQAEKSSLNSASVEEHTRLLISNLLGPSSGTVMLFAEAMLLARRKPHLSTRIKATLHQLNDAGEAAMVLTLMRTGWRTRVAPSVITRSFWASIFGLALQKAAMGKAFEQESAEAVARLMINLDNAPGEKKYDSPRP</sequence>
<evidence type="ECO:0000256" key="3">
    <source>
        <dbReference type="ARBA" id="ARBA00023163"/>
    </source>
</evidence>
<accession>A0A431TPY2</accession>
<organism evidence="6 7">
    <name type="scientific">Variovorax gossypii</name>
    <dbReference type="NCBI Taxonomy" id="1679495"/>
    <lineage>
        <taxon>Bacteria</taxon>
        <taxon>Pseudomonadati</taxon>
        <taxon>Pseudomonadota</taxon>
        <taxon>Betaproteobacteria</taxon>
        <taxon>Burkholderiales</taxon>
        <taxon>Comamonadaceae</taxon>
        <taxon>Variovorax</taxon>
    </lineage>
</organism>
<name>A0A431TPY2_9BURK</name>
<protein>
    <submittedName>
        <fullName evidence="6">TetR family transcriptional regulator</fullName>
    </submittedName>
</protein>
<comment type="caution">
    <text evidence="6">The sequence shown here is derived from an EMBL/GenBank/DDBJ whole genome shotgun (WGS) entry which is preliminary data.</text>
</comment>
<dbReference type="PROSITE" id="PS50977">
    <property type="entry name" value="HTH_TETR_2"/>
    <property type="match status" value="1"/>
</dbReference>
<gene>
    <name evidence="6" type="ORF">EJP69_14665</name>
</gene>
<dbReference type="InterPro" id="IPR001647">
    <property type="entry name" value="HTH_TetR"/>
</dbReference>
<evidence type="ECO:0000256" key="1">
    <source>
        <dbReference type="ARBA" id="ARBA00023015"/>
    </source>
</evidence>
<dbReference type="OrthoDB" id="2356263at2"/>
<dbReference type="GO" id="GO:0000976">
    <property type="term" value="F:transcription cis-regulatory region binding"/>
    <property type="evidence" value="ECO:0007669"/>
    <property type="project" value="TreeGrafter"/>
</dbReference>
<dbReference type="AlphaFoldDB" id="A0A431TPY2"/>
<evidence type="ECO:0000313" key="6">
    <source>
        <dbReference type="EMBL" id="RTQ35593.1"/>
    </source>
</evidence>
<keyword evidence="2 4" id="KW-0238">DNA-binding</keyword>
<dbReference type="SUPFAM" id="SSF46689">
    <property type="entry name" value="Homeodomain-like"/>
    <property type="match status" value="1"/>
</dbReference>